<dbReference type="GO" id="GO:0003995">
    <property type="term" value="F:acyl-CoA dehydrogenase activity"/>
    <property type="evidence" value="ECO:0007669"/>
    <property type="project" value="TreeGrafter"/>
</dbReference>
<name>A0AAU2GU99_9ACTN</name>
<evidence type="ECO:0000256" key="2">
    <source>
        <dbReference type="ARBA" id="ARBA00009347"/>
    </source>
</evidence>
<comment type="cofactor">
    <cofactor evidence="1 6">
        <name>FAD</name>
        <dbReference type="ChEBI" id="CHEBI:57692"/>
    </cofactor>
</comment>
<dbReference type="InterPro" id="IPR006091">
    <property type="entry name" value="Acyl-CoA_Oxase/DH_mid-dom"/>
</dbReference>
<feature type="domain" description="Acyl-CoA dehydrogenase/oxidase C-terminal" evidence="7">
    <location>
        <begin position="239"/>
        <end position="385"/>
    </location>
</feature>
<dbReference type="Gene3D" id="2.40.110.10">
    <property type="entry name" value="Butyryl-CoA Dehydrogenase, subunit A, domain 2"/>
    <property type="match status" value="1"/>
</dbReference>
<reference evidence="10" key="1">
    <citation type="submission" date="2022-10" db="EMBL/GenBank/DDBJ databases">
        <title>The complete genomes of actinobacterial strains from the NBC collection.</title>
        <authorList>
            <person name="Joergensen T.S."/>
            <person name="Alvarez Arevalo M."/>
            <person name="Sterndorff E.B."/>
            <person name="Faurdal D."/>
            <person name="Vuksanovic O."/>
            <person name="Mourched A.-S."/>
            <person name="Charusanti P."/>
            <person name="Shaw S."/>
            <person name="Blin K."/>
            <person name="Weber T."/>
        </authorList>
    </citation>
    <scope>NUCLEOTIDE SEQUENCE</scope>
    <source>
        <strain evidence="10">NBC_00060</strain>
    </source>
</reference>
<evidence type="ECO:0000259" key="9">
    <source>
        <dbReference type="Pfam" id="PF02771"/>
    </source>
</evidence>
<evidence type="ECO:0000256" key="6">
    <source>
        <dbReference type="RuleBase" id="RU362125"/>
    </source>
</evidence>
<dbReference type="InterPro" id="IPR046373">
    <property type="entry name" value="Acyl-CoA_Oxase/DH_mid-dom_sf"/>
</dbReference>
<dbReference type="Pfam" id="PF02770">
    <property type="entry name" value="Acyl-CoA_dh_M"/>
    <property type="match status" value="1"/>
</dbReference>
<evidence type="ECO:0000256" key="1">
    <source>
        <dbReference type="ARBA" id="ARBA00001974"/>
    </source>
</evidence>
<gene>
    <name evidence="10" type="ORF">OHV25_08715</name>
</gene>
<evidence type="ECO:0000313" key="10">
    <source>
        <dbReference type="EMBL" id="WTU39649.1"/>
    </source>
</evidence>
<comment type="similarity">
    <text evidence="2 6">Belongs to the acyl-CoA dehydrogenase family.</text>
</comment>
<feature type="domain" description="Acyl-CoA dehydrogenase/oxidase N-terminal" evidence="9">
    <location>
        <begin position="13"/>
        <end position="126"/>
    </location>
</feature>
<dbReference type="Gene3D" id="1.20.140.10">
    <property type="entry name" value="Butyryl-CoA Dehydrogenase, subunit A, domain 3"/>
    <property type="match status" value="1"/>
</dbReference>
<dbReference type="InterPro" id="IPR009075">
    <property type="entry name" value="AcylCo_DH/oxidase_C"/>
</dbReference>
<dbReference type="GO" id="GO:0005737">
    <property type="term" value="C:cytoplasm"/>
    <property type="evidence" value="ECO:0007669"/>
    <property type="project" value="TreeGrafter"/>
</dbReference>
<protein>
    <submittedName>
        <fullName evidence="10">Acyl-CoA dehydrogenase family protein</fullName>
    </submittedName>
</protein>
<dbReference type="Pfam" id="PF00441">
    <property type="entry name" value="Acyl-CoA_dh_1"/>
    <property type="match status" value="1"/>
</dbReference>
<dbReference type="InterPro" id="IPR009100">
    <property type="entry name" value="AcylCoA_DH/oxidase_NM_dom_sf"/>
</dbReference>
<evidence type="ECO:0000256" key="4">
    <source>
        <dbReference type="ARBA" id="ARBA00022827"/>
    </source>
</evidence>
<keyword evidence="3 6" id="KW-0285">Flavoprotein</keyword>
<accession>A0AAU2GU99</accession>
<evidence type="ECO:0000259" key="8">
    <source>
        <dbReference type="Pfam" id="PF02770"/>
    </source>
</evidence>
<dbReference type="GO" id="GO:0050660">
    <property type="term" value="F:flavin adenine dinucleotide binding"/>
    <property type="evidence" value="ECO:0007669"/>
    <property type="project" value="InterPro"/>
</dbReference>
<dbReference type="SUPFAM" id="SSF56645">
    <property type="entry name" value="Acyl-CoA dehydrogenase NM domain-like"/>
    <property type="match status" value="1"/>
</dbReference>
<keyword evidence="4 6" id="KW-0274">FAD</keyword>
<evidence type="ECO:0000256" key="5">
    <source>
        <dbReference type="ARBA" id="ARBA00023002"/>
    </source>
</evidence>
<dbReference type="Pfam" id="PF02771">
    <property type="entry name" value="Acyl-CoA_dh_N"/>
    <property type="match status" value="1"/>
</dbReference>
<dbReference type="AlphaFoldDB" id="A0AAU2GU99"/>
<dbReference type="InterPro" id="IPR036250">
    <property type="entry name" value="AcylCo_DH-like_C"/>
</dbReference>
<dbReference type="PANTHER" id="PTHR48083:SF6">
    <property type="entry name" value="ACYL-COA DEHYDROGENASE 6"/>
    <property type="match status" value="1"/>
</dbReference>
<dbReference type="SUPFAM" id="SSF47203">
    <property type="entry name" value="Acyl-CoA dehydrogenase C-terminal domain-like"/>
    <property type="match status" value="1"/>
</dbReference>
<feature type="domain" description="Acyl-CoA oxidase/dehydrogenase middle" evidence="8">
    <location>
        <begin position="130"/>
        <end position="225"/>
    </location>
</feature>
<dbReference type="InterPro" id="IPR050741">
    <property type="entry name" value="Acyl-CoA_dehydrogenase"/>
</dbReference>
<dbReference type="InterPro" id="IPR037069">
    <property type="entry name" value="AcylCoA_DH/ox_N_sf"/>
</dbReference>
<dbReference type="InterPro" id="IPR013786">
    <property type="entry name" value="AcylCoA_DH/ox_N"/>
</dbReference>
<organism evidence="10">
    <name type="scientific">Streptomyces sp. NBC_00060</name>
    <dbReference type="NCBI Taxonomy" id="2975636"/>
    <lineage>
        <taxon>Bacteria</taxon>
        <taxon>Bacillati</taxon>
        <taxon>Actinomycetota</taxon>
        <taxon>Actinomycetes</taxon>
        <taxon>Kitasatosporales</taxon>
        <taxon>Streptomycetaceae</taxon>
        <taxon>Streptomyces</taxon>
    </lineage>
</organism>
<sequence length="392" mass="42711">MTDPLSSPSPHFTAEHEEFRASVRTFFRKEVVPYAAEWERRRAMPRSAWHAFAAEGLLGLNHPTSVGGAGLDFFHSVVFLEELGRTGFGGVRFAVALHAYMGTSYLATNGSPELRQRYLRPAVAGDLIAALAITEPQAGSDLARLEATAVEDGDHLVVDAEKRFIVNGGFADFFVTAVRTGERQLRVNQGNLSLLVVDRAAEGVHVLPNDSIAWRASGMADISMRGVRVPKENVIGRRNSGFVQIMKNMQLERLAAGISAVGDAANCLDTTWRYLKRRGMFESTLSAKQAVRHKMADLLTEVEAARQLAHHAAWSYARDPLSITACSMAKLKATEVARTVAEECRHLHGSEGFREGAPIVQTVHDAQAATVAAGASEVMRDIVVQSGYEELS</sequence>
<dbReference type="Gene3D" id="1.10.540.10">
    <property type="entry name" value="Acyl-CoA dehydrogenase/oxidase, N-terminal domain"/>
    <property type="match status" value="1"/>
</dbReference>
<keyword evidence="5 6" id="KW-0560">Oxidoreductase</keyword>
<evidence type="ECO:0000256" key="3">
    <source>
        <dbReference type="ARBA" id="ARBA00022630"/>
    </source>
</evidence>
<dbReference type="EMBL" id="CP108253">
    <property type="protein sequence ID" value="WTU39649.1"/>
    <property type="molecule type" value="Genomic_DNA"/>
</dbReference>
<evidence type="ECO:0000259" key="7">
    <source>
        <dbReference type="Pfam" id="PF00441"/>
    </source>
</evidence>
<dbReference type="GO" id="GO:0033539">
    <property type="term" value="P:fatty acid beta-oxidation using acyl-CoA dehydrogenase"/>
    <property type="evidence" value="ECO:0007669"/>
    <property type="project" value="TreeGrafter"/>
</dbReference>
<proteinExistence type="inferred from homology"/>
<dbReference type="PANTHER" id="PTHR48083">
    <property type="entry name" value="MEDIUM-CHAIN SPECIFIC ACYL-COA DEHYDROGENASE, MITOCHONDRIAL-RELATED"/>
    <property type="match status" value="1"/>
</dbReference>